<proteinExistence type="inferred from homology"/>
<dbReference type="InterPro" id="IPR041921">
    <property type="entry name" value="NuoE_N"/>
</dbReference>
<dbReference type="GO" id="GO:0046872">
    <property type="term" value="F:metal ion binding"/>
    <property type="evidence" value="ECO:0007669"/>
    <property type="project" value="UniProtKB-KW"/>
</dbReference>
<evidence type="ECO:0000256" key="3">
    <source>
        <dbReference type="ARBA" id="ARBA00022723"/>
    </source>
</evidence>
<dbReference type="GO" id="GO:0051537">
    <property type="term" value="F:2 iron, 2 sulfur cluster binding"/>
    <property type="evidence" value="ECO:0007669"/>
    <property type="project" value="UniProtKB-KW"/>
</dbReference>
<evidence type="ECO:0000256" key="2">
    <source>
        <dbReference type="ARBA" id="ARBA00022714"/>
    </source>
</evidence>
<keyword evidence="5 7" id="KW-0411">Iron-sulfur</keyword>
<dbReference type="Gene3D" id="3.40.30.10">
    <property type="entry name" value="Glutaredoxin"/>
    <property type="match status" value="1"/>
</dbReference>
<comment type="caution">
    <text evidence="8">The sequence shown here is derived from an EMBL/GenBank/DDBJ whole genome shotgun (WGS) entry which is preliminary data.</text>
</comment>
<sequence length="169" mass="18775">MEFTFDLEKNKEKILEFKGFISDHKDMPGALIPALQEAQVKFGYLPREVMEMIASGLDVPTSKVFGVATYYSQFTFIPKGKHNISICLGTACYVKGAQDILEEFENILGIKGGETTPDLQFSITDCRCVGDCSIAPVVVVDEDVYAKVKKADVKDIIQKYSLEVECVDN</sequence>
<dbReference type="PANTHER" id="PTHR43342:SF2">
    <property type="entry name" value="POTENTIAL NAD-REDUCING HYDROGENASE SUBUNIT"/>
    <property type="match status" value="1"/>
</dbReference>
<dbReference type="InterPro" id="IPR042128">
    <property type="entry name" value="NuoE_dom"/>
</dbReference>
<keyword evidence="3 7" id="KW-0479">Metal-binding</keyword>
<feature type="binding site" evidence="7">
    <location>
        <position position="128"/>
    </location>
    <ligand>
        <name>[2Fe-2S] cluster</name>
        <dbReference type="ChEBI" id="CHEBI:190135"/>
    </ligand>
</feature>
<dbReference type="Proteomes" id="UP000253490">
    <property type="component" value="Unassembled WGS sequence"/>
</dbReference>
<comment type="similarity">
    <text evidence="1">Belongs to the complex I 24 kDa subunit family.</text>
</comment>
<dbReference type="CDD" id="cd03064">
    <property type="entry name" value="TRX_Fd_NuoE"/>
    <property type="match status" value="1"/>
</dbReference>
<dbReference type="InterPro" id="IPR002023">
    <property type="entry name" value="NuoE-like"/>
</dbReference>
<name>A0A366IAF3_9FIRM</name>
<dbReference type="Pfam" id="PF01257">
    <property type="entry name" value="2Fe-2S_thioredx"/>
    <property type="match status" value="1"/>
</dbReference>
<keyword evidence="4 7" id="KW-0408">Iron</keyword>
<evidence type="ECO:0000256" key="7">
    <source>
        <dbReference type="PIRSR" id="PIRSR000216-1"/>
    </source>
</evidence>
<dbReference type="AlphaFoldDB" id="A0A366IAF3"/>
<evidence type="ECO:0000256" key="4">
    <source>
        <dbReference type="ARBA" id="ARBA00023004"/>
    </source>
</evidence>
<dbReference type="OrthoDB" id="9807941at2"/>
<keyword evidence="2 7" id="KW-0001">2Fe-2S</keyword>
<evidence type="ECO:0000313" key="8">
    <source>
        <dbReference type="EMBL" id="RBP66004.1"/>
    </source>
</evidence>
<protein>
    <submittedName>
        <fullName evidence="8">NADH-quinone oxidoreductase subunit E</fullName>
    </submittedName>
</protein>
<organism evidence="8 9">
    <name type="scientific">Alkalibaculum bacchi</name>
    <dbReference type="NCBI Taxonomy" id="645887"/>
    <lineage>
        <taxon>Bacteria</taxon>
        <taxon>Bacillati</taxon>
        <taxon>Bacillota</taxon>
        <taxon>Clostridia</taxon>
        <taxon>Eubacteriales</taxon>
        <taxon>Eubacteriaceae</taxon>
        <taxon>Alkalibaculum</taxon>
    </lineage>
</organism>
<evidence type="ECO:0000256" key="6">
    <source>
        <dbReference type="ARBA" id="ARBA00034078"/>
    </source>
</evidence>
<gene>
    <name evidence="8" type="ORF">DES36_106116</name>
</gene>
<evidence type="ECO:0000256" key="1">
    <source>
        <dbReference type="ARBA" id="ARBA00010643"/>
    </source>
</evidence>
<feature type="binding site" evidence="7">
    <location>
        <position position="92"/>
    </location>
    <ligand>
        <name>[2Fe-2S] cluster</name>
        <dbReference type="ChEBI" id="CHEBI:190135"/>
    </ligand>
</feature>
<keyword evidence="9" id="KW-1185">Reference proteome</keyword>
<accession>A0A366IAF3</accession>
<dbReference type="InterPro" id="IPR028431">
    <property type="entry name" value="NADP_DH_HndA-like"/>
</dbReference>
<feature type="binding site" evidence="7">
    <location>
        <position position="87"/>
    </location>
    <ligand>
        <name>[2Fe-2S] cluster</name>
        <dbReference type="ChEBI" id="CHEBI:190135"/>
    </ligand>
</feature>
<dbReference type="EMBL" id="QNRX01000006">
    <property type="protein sequence ID" value="RBP66004.1"/>
    <property type="molecule type" value="Genomic_DNA"/>
</dbReference>
<dbReference type="Gene3D" id="1.10.10.1590">
    <property type="entry name" value="NADH-quinone oxidoreductase subunit E"/>
    <property type="match status" value="1"/>
</dbReference>
<comment type="cofactor">
    <cofactor evidence="7">
        <name>[2Fe-2S] cluster</name>
        <dbReference type="ChEBI" id="CHEBI:190135"/>
    </cofactor>
    <text evidence="7">Binds 1 [2Fe-2S] cluster.</text>
</comment>
<dbReference type="PANTHER" id="PTHR43342">
    <property type="entry name" value="NADH-QUINONE OXIDOREDUCTASE, E SUBUNIT"/>
    <property type="match status" value="1"/>
</dbReference>
<dbReference type="SUPFAM" id="SSF52833">
    <property type="entry name" value="Thioredoxin-like"/>
    <property type="match status" value="1"/>
</dbReference>
<feature type="binding site" evidence="7">
    <location>
        <position position="132"/>
    </location>
    <ligand>
        <name>[2Fe-2S] cluster</name>
        <dbReference type="ChEBI" id="CHEBI:190135"/>
    </ligand>
</feature>
<evidence type="ECO:0000256" key="5">
    <source>
        <dbReference type="ARBA" id="ARBA00023014"/>
    </source>
</evidence>
<comment type="cofactor">
    <cofactor evidence="6">
        <name>[2Fe-2S] cluster</name>
        <dbReference type="ChEBI" id="CHEBI:190135"/>
    </cofactor>
</comment>
<reference evidence="8 9" key="1">
    <citation type="submission" date="2018-06" db="EMBL/GenBank/DDBJ databases">
        <title>Genomic Encyclopedia of Type Strains, Phase IV (KMG-IV): sequencing the most valuable type-strain genomes for metagenomic binning, comparative biology and taxonomic classification.</title>
        <authorList>
            <person name="Goeker M."/>
        </authorList>
    </citation>
    <scope>NUCLEOTIDE SEQUENCE [LARGE SCALE GENOMIC DNA]</scope>
    <source>
        <strain evidence="8 9">DSM 22112</strain>
    </source>
</reference>
<dbReference type="GO" id="GO:0016491">
    <property type="term" value="F:oxidoreductase activity"/>
    <property type="evidence" value="ECO:0007669"/>
    <property type="project" value="InterPro"/>
</dbReference>
<dbReference type="PIRSF" id="PIRSF000216">
    <property type="entry name" value="NADH_DH_24kDa"/>
    <property type="match status" value="1"/>
</dbReference>
<evidence type="ECO:0000313" key="9">
    <source>
        <dbReference type="Proteomes" id="UP000253490"/>
    </source>
</evidence>
<dbReference type="FunFam" id="3.40.30.10:FF:000015">
    <property type="entry name" value="NADH-quinone oxidoreductase subunit E"/>
    <property type="match status" value="1"/>
</dbReference>
<dbReference type="InterPro" id="IPR036249">
    <property type="entry name" value="Thioredoxin-like_sf"/>
</dbReference>